<proteinExistence type="predicted"/>
<dbReference type="PANTHER" id="PTHR24379">
    <property type="entry name" value="KRAB AND ZINC FINGER DOMAIN-CONTAINING"/>
    <property type="match status" value="1"/>
</dbReference>
<dbReference type="Gene3D" id="1.10.340.70">
    <property type="match status" value="2"/>
</dbReference>
<reference evidence="8 9" key="1">
    <citation type="journal article" date="2021" name="Elife">
        <title>Chloroplast acquisition without the gene transfer in kleptoplastic sea slugs, Plakobranchus ocellatus.</title>
        <authorList>
            <person name="Maeda T."/>
            <person name="Takahashi S."/>
            <person name="Yoshida T."/>
            <person name="Shimamura S."/>
            <person name="Takaki Y."/>
            <person name="Nagai Y."/>
            <person name="Toyoda A."/>
            <person name="Suzuki Y."/>
            <person name="Arimoto A."/>
            <person name="Ishii H."/>
            <person name="Satoh N."/>
            <person name="Nishiyama T."/>
            <person name="Hasebe M."/>
            <person name="Maruyama T."/>
            <person name="Minagawa J."/>
            <person name="Obokata J."/>
            <person name="Shigenobu S."/>
        </authorList>
    </citation>
    <scope>NUCLEOTIDE SEQUENCE [LARGE SCALE GENOMIC DNA]</scope>
</reference>
<dbReference type="Proteomes" id="UP000735302">
    <property type="component" value="Unassembled WGS sequence"/>
</dbReference>
<dbReference type="InterPro" id="IPR013087">
    <property type="entry name" value="Znf_C2H2_type"/>
</dbReference>
<comment type="caution">
    <text evidence="8">The sequence shown here is derived from an EMBL/GenBank/DDBJ whole genome shotgun (WGS) entry which is preliminary data.</text>
</comment>
<evidence type="ECO:0000256" key="4">
    <source>
        <dbReference type="ARBA" id="ARBA00022833"/>
    </source>
</evidence>
<keyword evidence="3 5" id="KW-0863">Zinc-finger</keyword>
<dbReference type="PANTHER" id="PTHR24379:SF121">
    <property type="entry name" value="C2H2-TYPE DOMAIN-CONTAINING PROTEIN"/>
    <property type="match status" value="1"/>
</dbReference>
<dbReference type="FunFam" id="1.10.340.70:FF:000001">
    <property type="entry name" value="Retrovirus-related Pol polyprotein from transposon gypsy-like Protein"/>
    <property type="match status" value="1"/>
</dbReference>
<evidence type="ECO:0000259" key="7">
    <source>
        <dbReference type="PROSITE" id="PS50157"/>
    </source>
</evidence>
<evidence type="ECO:0000313" key="8">
    <source>
        <dbReference type="EMBL" id="GFN91895.1"/>
    </source>
</evidence>
<keyword evidence="1" id="KW-0479">Metal-binding</keyword>
<feature type="compositionally biased region" description="Low complexity" evidence="6">
    <location>
        <begin position="787"/>
        <end position="800"/>
    </location>
</feature>
<feature type="compositionally biased region" description="Basic and acidic residues" evidence="6">
    <location>
        <begin position="754"/>
        <end position="777"/>
    </location>
</feature>
<evidence type="ECO:0000313" key="9">
    <source>
        <dbReference type="Proteomes" id="UP000735302"/>
    </source>
</evidence>
<dbReference type="SUPFAM" id="SSF57667">
    <property type="entry name" value="beta-beta-alpha zinc fingers"/>
    <property type="match status" value="3"/>
</dbReference>
<dbReference type="Pfam" id="PF00096">
    <property type="entry name" value="zf-C2H2"/>
    <property type="match status" value="2"/>
</dbReference>
<dbReference type="PROSITE" id="PS00028">
    <property type="entry name" value="ZINC_FINGER_C2H2_1"/>
    <property type="match status" value="6"/>
</dbReference>
<feature type="domain" description="C2H2-type" evidence="7">
    <location>
        <begin position="579"/>
        <end position="606"/>
    </location>
</feature>
<protein>
    <submittedName>
        <fullName evidence="8">Zinc finger protein 878</fullName>
    </submittedName>
</protein>
<evidence type="ECO:0000256" key="1">
    <source>
        <dbReference type="ARBA" id="ARBA00022723"/>
    </source>
</evidence>
<evidence type="ECO:0000256" key="3">
    <source>
        <dbReference type="ARBA" id="ARBA00022771"/>
    </source>
</evidence>
<evidence type="ECO:0000256" key="6">
    <source>
        <dbReference type="SAM" id="MobiDB-lite"/>
    </source>
</evidence>
<dbReference type="EMBL" id="BLXT01002187">
    <property type="protein sequence ID" value="GFN91895.1"/>
    <property type="molecule type" value="Genomic_DNA"/>
</dbReference>
<keyword evidence="4" id="KW-0862">Zinc</keyword>
<evidence type="ECO:0000256" key="5">
    <source>
        <dbReference type="PROSITE-ProRule" id="PRU00042"/>
    </source>
</evidence>
<dbReference type="GO" id="GO:0008270">
    <property type="term" value="F:zinc ion binding"/>
    <property type="evidence" value="ECO:0007669"/>
    <property type="project" value="UniProtKB-KW"/>
</dbReference>
<feature type="domain" description="C2H2-type" evidence="7">
    <location>
        <begin position="521"/>
        <end position="549"/>
    </location>
</feature>
<feature type="region of interest" description="Disordered" evidence="6">
    <location>
        <begin position="729"/>
        <end position="802"/>
    </location>
</feature>
<dbReference type="FunFam" id="3.30.160.60:FF:000446">
    <property type="entry name" value="Zinc finger protein"/>
    <property type="match status" value="1"/>
</dbReference>
<feature type="domain" description="C2H2-type" evidence="7">
    <location>
        <begin position="491"/>
        <end position="518"/>
    </location>
</feature>
<dbReference type="SMART" id="SM00355">
    <property type="entry name" value="ZnF_C2H2"/>
    <property type="match status" value="6"/>
</dbReference>
<dbReference type="InterPro" id="IPR036236">
    <property type="entry name" value="Znf_C2H2_sf"/>
</dbReference>
<sequence>YSLDTYYRIIHLYKAEGNYPANSPAAFKRNVRRVAETFVYENGLLLYKGKQGGLSQRKTVMTTEERLAKMSEAHVKNGDHLSQFKVLDSLNSEKLYWKGMHTDVKAFVSACPGCRFGETKKKRKMQIKQLRWFKAAASDSEGDSDAETNIGNLSCNDLWMFIKRGVTPDTLSRSELLMFRKRAKSFKIEKGVLYYCPSNDGKKKARKVLRTEKEKQELIKKTHLGPGGDHLNPRAMKEILRTSVFWYGMSSDVENFVSQCCQCQLHEQSKPSEESDRQETALEEKVKLFQDYFAGKDIIPKQENLDLLFPKKENENDLVAEAMESAAVISPHLTNKSNKILQEEGDQIESNKGESQIPTTSFATGTESGKVFFKEVKESTIKLADEDLNGDDIEDVAEEGKKSKTFSINLKRMGSLSTQLRKSPLSVPKLPRTRKRCEICSEVILGENNFKAHMYKHTGVKPFQCNLCLKRFTNVKGLRLHSRKHTGHRPFLCSICGRGFPRSASLRYHIKTHERGNNSPITCDECQRTFTTMNRLIKHKGYKHPAKPPVYSCGQCGKCFTAKRSLKRHEDAHQGIRKYMCKYCKRRFFRKEYLNYHEVSHANEDPSILTNHKYRNKAKRPLPSSTKKKALPDGLLTFTLDSSSAAGLTQNQETYGQVVEVPDGWPQLQREQTFIYELGPDGNLVPTDPSQIGGATTTMVVMEAPSVGSATVSDTGMEFRHIFLPSQDVSHVQQQTHHAQAPHQQPYIHHHHQQQIEKVDQGQQQQHHENQSEEEIKLPPQTRDSLQQQHQYQQEQQQQQETHISPTLIKYTQEDIVSLQHHSNQEHYQQEHAPREISNAEQGISTDVSLQEPKSIEISLPSGTSHTFTLPAGVVDNSLVAAAGNPGEDTTTVQYQVECLSGETLTEADFNAIRKLAQASLAGGSHHLSQQ</sequence>
<name>A0AAV3YXS2_9GAST</name>
<feature type="domain" description="C2H2-type" evidence="7">
    <location>
        <begin position="463"/>
        <end position="490"/>
    </location>
</feature>
<feature type="domain" description="C2H2-type" evidence="7">
    <location>
        <begin position="435"/>
        <end position="462"/>
    </location>
</feature>
<dbReference type="Gene3D" id="3.30.160.60">
    <property type="entry name" value="Classic Zinc Finger"/>
    <property type="match status" value="4"/>
</dbReference>
<keyword evidence="2" id="KW-0677">Repeat</keyword>
<gene>
    <name evidence="8" type="ORF">PoB_001840100</name>
</gene>
<dbReference type="PROSITE" id="PS50157">
    <property type="entry name" value="ZINC_FINGER_C2H2_2"/>
    <property type="match status" value="6"/>
</dbReference>
<dbReference type="FunFam" id="3.30.160.60:FF:000303">
    <property type="entry name" value="Zinc finger protein 41"/>
    <property type="match status" value="1"/>
</dbReference>
<keyword evidence="9" id="KW-1185">Reference proteome</keyword>
<organism evidence="8 9">
    <name type="scientific">Plakobranchus ocellatus</name>
    <dbReference type="NCBI Taxonomy" id="259542"/>
    <lineage>
        <taxon>Eukaryota</taxon>
        <taxon>Metazoa</taxon>
        <taxon>Spiralia</taxon>
        <taxon>Lophotrochozoa</taxon>
        <taxon>Mollusca</taxon>
        <taxon>Gastropoda</taxon>
        <taxon>Heterobranchia</taxon>
        <taxon>Euthyneura</taxon>
        <taxon>Panpulmonata</taxon>
        <taxon>Sacoglossa</taxon>
        <taxon>Placobranchoidea</taxon>
        <taxon>Plakobranchidae</taxon>
        <taxon>Plakobranchus</taxon>
    </lineage>
</organism>
<dbReference type="GO" id="GO:1990837">
    <property type="term" value="F:sequence-specific double-stranded DNA binding"/>
    <property type="evidence" value="ECO:0007669"/>
    <property type="project" value="UniProtKB-ARBA"/>
</dbReference>
<dbReference type="InterPro" id="IPR041588">
    <property type="entry name" value="Integrase_H2C2"/>
</dbReference>
<evidence type="ECO:0000256" key="2">
    <source>
        <dbReference type="ARBA" id="ARBA00022737"/>
    </source>
</evidence>
<dbReference type="FunFam" id="3.30.160.60:FF:000100">
    <property type="entry name" value="Zinc finger 45-like"/>
    <property type="match status" value="1"/>
</dbReference>
<feature type="compositionally biased region" description="Low complexity" evidence="6">
    <location>
        <begin position="731"/>
        <end position="747"/>
    </location>
</feature>
<feature type="non-terminal residue" evidence="8">
    <location>
        <position position="1"/>
    </location>
</feature>
<dbReference type="AlphaFoldDB" id="A0AAV3YXS2"/>
<feature type="domain" description="C2H2-type" evidence="7">
    <location>
        <begin position="551"/>
        <end position="578"/>
    </location>
</feature>
<accession>A0AAV3YXS2</accession>
<dbReference type="Pfam" id="PF17921">
    <property type="entry name" value="Integrase_H2C2"/>
    <property type="match status" value="2"/>
</dbReference>